<dbReference type="EMBL" id="JAULUE010002060">
    <property type="protein sequence ID" value="KAK5884709.1"/>
    <property type="molecule type" value="Genomic_DNA"/>
</dbReference>
<protein>
    <submittedName>
        <fullName evidence="1">Uncharacterized protein</fullName>
    </submittedName>
</protein>
<accession>A0AAN8GPP5</accession>
<comment type="caution">
    <text evidence="1">The sequence shown here is derived from an EMBL/GenBank/DDBJ whole genome shotgun (WGS) entry which is preliminary data.</text>
</comment>
<proteinExistence type="predicted"/>
<evidence type="ECO:0000313" key="2">
    <source>
        <dbReference type="Proteomes" id="UP001335648"/>
    </source>
</evidence>
<reference evidence="1 2" key="1">
    <citation type="journal article" date="2023" name="Mol. Biol. Evol.">
        <title>Genomics of Secondarily Temperate Adaptation in the Only Non-Antarctic Icefish.</title>
        <authorList>
            <person name="Rivera-Colon A.G."/>
            <person name="Rayamajhi N."/>
            <person name="Minhas B.F."/>
            <person name="Madrigal G."/>
            <person name="Bilyk K.T."/>
            <person name="Yoon V."/>
            <person name="Hune M."/>
            <person name="Gregory S."/>
            <person name="Cheng C.H.C."/>
            <person name="Catchen J.M."/>
        </authorList>
    </citation>
    <scope>NUCLEOTIDE SEQUENCE [LARGE SCALE GENOMIC DNA]</scope>
    <source>
        <strain evidence="1">JC2023a</strain>
    </source>
</reference>
<organism evidence="1 2">
    <name type="scientific">Champsocephalus esox</name>
    <name type="common">pike icefish</name>
    <dbReference type="NCBI Taxonomy" id="159716"/>
    <lineage>
        <taxon>Eukaryota</taxon>
        <taxon>Metazoa</taxon>
        <taxon>Chordata</taxon>
        <taxon>Craniata</taxon>
        <taxon>Vertebrata</taxon>
        <taxon>Euteleostomi</taxon>
        <taxon>Actinopterygii</taxon>
        <taxon>Neopterygii</taxon>
        <taxon>Teleostei</taxon>
        <taxon>Neoteleostei</taxon>
        <taxon>Acanthomorphata</taxon>
        <taxon>Eupercaria</taxon>
        <taxon>Perciformes</taxon>
        <taxon>Notothenioidei</taxon>
        <taxon>Channichthyidae</taxon>
        <taxon>Champsocephalus</taxon>
    </lineage>
</organism>
<sequence>MLPLFYPLCPRVPRVRPDGPNTFLSTPPPRLGPFACWEGGTRKLGLGYSCLKVSLTDREFVRPTGLISPSPTARLLSNKMG</sequence>
<gene>
    <name evidence="1" type="ORF">CesoFtcFv8_018503</name>
</gene>
<dbReference type="Proteomes" id="UP001335648">
    <property type="component" value="Unassembled WGS sequence"/>
</dbReference>
<dbReference type="AlphaFoldDB" id="A0AAN8GPP5"/>
<keyword evidence="2" id="KW-1185">Reference proteome</keyword>
<evidence type="ECO:0000313" key="1">
    <source>
        <dbReference type="EMBL" id="KAK5884709.1"/>
    </source>
</evidence>
<name>A0AAN8GPP5_9TELE</name>